<evidence type="ECO:0000256" key="1">
    <source>
        <dbReference type="ARBA" id="ARBA00009437"/>
    </source>
</evidence>
<dbReference type="Gene3D" id="3.40.190.290">
    <property type="match status" value="1"/>
</dbReference>
<name>A0ABY5GW33_9GAMM</name>
<dbReference type="InterPro" id="IPR036390">
    <property type="entry name" value="WH_DNA-bd_sf"/>
</dbReference>
<evidence type="ECO:0000259" key="5">
    <source>
        <dbReference type="PROSITE" id="PS50931"/>
    </source>
</evidence>
<dbReference type="PROSITE" id="PS50931">
    <property type="entry name" value="HTH_LYSR"/>
    <property type="match status" value="1"/>
</dbReference>
<accession>A0ABY5GW33</accession>
<dbReference type="InterPro" id="IPR005119">
    <property type="entry name" value="LysR_subst-bd"/>
</dbReference>
<sequence>MDKLEAMRVFIEVAECQSFVAASRKLDLSAPAVTRSVAQLEKVLGVRLFNRTTRHVRLTDSGTRFFEDAKRILEDVEQAVATASGSYAEPKGVLSVTAPVLFGQIHIAPILTEYLQQNPSVTVRAVFYDRISNILDEGLDVAIRIGHLKDSSIYATPVGSVQRLVCAAPIYLKKHGIPNHPSELKEHEIIQASTVEPSTTWQFESSTGKESVKVAPRLHCSQNGAAITAAKQGFGITRLMSYQVGEELKNGSLTRILEDYESKPLPVSIVHLEGRQANAKIRSFIDLAIDRLRANPYIGHD</sequence>
<keyword evidence="4" id="KW-0804">Transcription</keyword>
<dbReference type="SUPFAM" id="SSF46785">
    <property type="entry name" value="Winged helix' DNA-binding domain"/>
    <property type="match status" value="1"/>
</dbReference>
<protein>
    <submittedName>
        <fullName evidence="6">LysR family transcriptional regulator</fullName>
    </submittedName>
</protein>
<gene>
    <name evidence="6" type="ORF">KDX31_03800</name>
</gene>
<evidence type="ECO:0000256" key="4">
    <source>
        <dbReference type="ARBA" id="ARBA00023163"/>
    </source>
</evidence>
<keyword evidence="2" id="KW-0805">Transcription regulation</keyword>
<dbReference type="Proteomes" id="UP001059950">
    <property type="component" value="Chromosome"/>
</dbReference>
<comment type="similarity">
    <text evidence="1">Belongs to the LysR transcriptional regulatory family.</text>
</comment>
<dbReference type="PANTHER" id="PTHR30537:SF5">
    <property type="entry name" value="HTH-TYPE TRANSCRIPTIONAL ACTIVATOR TTDR-RELATED"/>
    <property type="match status" value="1"/>
</dbReference>
<keyword evidence="3" id="KW-0238">DNA-binding</keyword>
<dbReference type="EMBL" id="CP073344">
    <property type="protein sequence ID" value="UTW04150.1"/>
    <property type="molecule type" value="Genomic_DNA"/>
</dbReference>
<proteinExistence type="inferred from homology"/>
<evidence type="ECO:0000256" key="2">
    <source>
        <dbReference type="ARBA" id="ARBA00023015"/>
    </source>
</evidence>
<evidence type="ECO:0000313" key="7">
    <source>
        <dbReference type="Proteomes" id="UP001059950"/>
    </source>
</evidence>
<dbReference type="SUPFAM" id="SSF53850">
    <property type="entry name" value="Periplasmic binding protein-like II"/>
    <property type="match status" value="1"/>
</dbReference>
<keyword evidence="7" id="KW-1185">Reference proteome</keyword>
<evidence type="ECO:0000313" key="6">
    <source>
        <dbReference type="EMBL" id="UTW04150.1"/>
    </source>
</evidence>
<dbReference type="PRINTS" id="PR00039">
    <property type="entry name" value="HTHLYSR"/>
</dbReference>
<feature type="domain" description="HTH lysR-type" evidence="5">
    <location>
        <begin position="1"/>
        <end position="59"/>
    </location>
</feature>
<organism evidence="6 7">
    <name type="scientific">Amphritea atlantica</name>
    <dbReference type="NCBI Taxonomy" id="355243"/>
    <lineage>
        <taxon>Bacteria</taxon>
        <taxon>Pseudomonadati</taxon>
        <taxon>Pseudomonadota</taxon>
        <taxon>Gammaproteobacteria</taxon>
        <taxon>Oceanospirillales</taxon>
        <taxon>Oceanospirillaceae</taxon>
        <taxon>Amphritea</taxon>
    </lineage>
</organism>
<dbReference type="CDD" id="cd08471">
    <property type="entry name" value="PBP2_CrgA_like_2"/>
    <property type="match status" value="1"/>
</dbReference>
<dbReference type="Pfam" id="PF00126">
    <property type="entry name" value="HTH_1"/>
    <property type="match status" value="1"/>
</dbReference>
<dbReference type="InterPro" id="IPR000847">
    <property type="entry name" value="LysR_HTH_N"/>
</dbReference>
<dbReference type="InterPro" id="IPR058163">
    <property type="entry name" value="LysR-type_TF_proteobact-type"/>
</dbReference>
<reference evidence="6" key="1">
    <citation type="submission" date="2021-04" db="EMBL/GenBank/DDBJ databases">
        <title>Oceanospirillales bacteria with DddD are important DMSP degraders in coastal seawater.</title>
        <authorList>
            <person name="Liu J."/>
        </authorList>
    </citation>
    <scope>NUCLEOTIDE SEQUENCE</scope>
    <source>
        <strain evidence="6">GY6</strain>
    </source>
</reference>
<dbReference type="Pfam" id="PF03466">
    <property type="entry name" value="LysR_substrate"/>
    <property type="match status" value="1"/>
</dbReference>
<dbReference type="PANTHER" id="PTHR30537">
    <property type="entry name" value="HTH-TYPE TRANSCRIPTIONAL REGULATOR"/>
    <property type="match status" value="1"/>
</dbReference>
<dbReference type="Gene3D" id="1.10.10.10">
    <property type="entry name" value="Winged helix-like DNA-binding domain superfamily/Winged helix DNA-binding domain"/>
    <property type="match status" value="1"/>
</dbReference>
<evidence type="ECO:0000256" key="3">
    <source>
        <dbReference type="ARBA" id="ARBA00023125"/>
    </source>
</evidence>
<dbReference type="InterPro" id="IPR036388">
    <property type="entry name" value="WH-like_DNA-bd_sf"/>
</dbReference>